<gene>
    <name evidence="1" type="ORF">MW7_013595</name>
</gene>
<evidence type="ECO:0000313" key="2">
    <source>
        <dbReference type="Proteomes" id="UP000004277"/>
    </source>
</evidence>
<comment type="caution">
    <text evidence="1">The sequence shown here is derived from an EMBL/GenBank/DDBJ whole genome shotgun (WGS) entry which is preliminary data.</text>
</comment>
<evidence type="ECO:0000313" key="1">
    <source>
        <dbReference type="EMBL" id="TMS56999.1"/>
    </source>
</evidence>
<dbReference type="EMBL" id="AKCV02000025">
    <property type="protein sequence ID" value="TMS56999.1"/>
    <property type="molecule type" value="Genomic_DNA"/>
</dbReference>
<name>A0ACD3SLB4_9BURK</name>
<sequence>MSLYALALVVTAAFLHAGWNLLAKRISARTGGGSPLVFLTSLGVTVLYLPAAIWVLATEAHTLDLKAWLWICLSAVLHYGYSLVLQRGYETGDLSVVYPLARGTGPLLSSIGAIFVLGERPGWLAACGILLVISGVLLLAGGRRLFRVSAFHSNLESGVGWGLLTGLFIATYTLVDGYGVKVLLLSPLLLDYFSGVVRGAMSAPRAFTQWPHVTLLWQRHQKEILGIALLSPLSYILVLTALQEAPVSHVAPARELSMMVAAFLGVRLLNEGDMVQRMAAAGLIVAGVIALTLG</sequence>
<accession>A0ACD3SLB4</accession>
<keyword evidence="2" id="KW-1185">Reference proteome</keyword>
<organism evidence="1 2">
    <name type="scientific">Imbroritus primus</name>
    <dbReference type="NCBI Taxonomy" id="3058603"/>
    <lineage>
        <taxon>Bacteria</taxon>
        <taxon>Pseudomonadati</taxon>
        <taxon>Pseudomonadota</taxon>
        <taxon>Betaproteobacteria</taxon>
        <taxon>Burkholderiales</taxon>
        <taxon>Burkholderiaceae</taxon>
        <taxon>Imbroritus</taxon>
    </lineage>
</organism>
<proteinExistence type="predicted"/>
<protein>
    <submittedName>
        <fullName evidence="1">Multidrug DMT transporter</fullName>
    </submittedName>
</protein>
<dbReference type="Proteomes" id="UP000004277">
    <property type="component" value="Unassembled WGS sequence"/>
</dbReference>
<reference evidence="1" key="1">
    <citation type="submission" date="2019-05" db="EMBL/GenBank/DDBJ databases">
        <title>Revised genome assembly of Burkholderiaceae (previously Ralstonia) sp. PBA.</title>
        <authorList>
            <person name="Gan H.M."/>
        </authorList>
    </citation>
    <scope>NUCLEOTIDE SEQUENCE</scope>
    <source>
        <strain evidence="1">PBA</strain>
    </source>
</reference>